<sequence length="576" mass="64922">MANQPISGYQVTGTNDMALFTLKVHRGDGMALLGMNWKNGKPTLDFVGFSIEYMEPGGTKFYPLRNRISFPDADKSDPNVRYTLHSPLQVFRWVHFPRNPEIKGLFTYIVKPVFMNKNKELSYGESQQCSIALARETYPDALNVTFTRGFISSQAFVDRYEEKGDIKTLLPAKSTEGLDFKPTHPLTKEALKWMGFEAYDAILKVLDDAIKDKTAKVSVIAYDLNQPEIVTRLKKLKKRLRIIIDNSKDHGEEGSAENEAEEMLKITAGDDQVIRQKMGSLQHNKTIVVDGTEFKKVVCGSTNLSWRGIFVQNNNAIILSGDKPVELFNEAFENFWSVGKSNDVSMFNQTKSPTWQSLDLPNIDAQVTFSPHSTQNAVLQSIGEDVATTKSSLLYSMAFLAQTGGAIKEALTKITEDKEIFVYGIADKPVGGITLKSTDGNPQPVSPAVISENIPEPFKKEPVGGSGIRMHHKFLVLDFNTDDARVYMGSYNFSGVADSKNGENLLLIKDRKVATSYMIEALRIFDHYEFRLARSKADAKNEKLELKFPPKDNRLKPWWDKFYSDKRHSKDRELFS</sequence>
<dbReference type="EC" id="3.1.4.4" evidence="3"/>
<dbReference type="PANTHER" id="PTHR43856:SF1">
    <property type="entry name" value="MITOCHONDRIAL CARDIOLIPIN HYDROLASE"/>
    <property type="match status" value="1"/>
</dbReference>
<dbReference type="GO" id="GO:0016042">
    <property type="term" value="P:lipid catabolic process"/>
    <property type="evidence" value="ECO:0007669"/>
    <property type="project" value="UniProtKB-KW"/>
</dbReference>
<evidence type="ECO:0000313" key="9">
    <source>
        <dbReference type="EMBL" id="SMO68097.1"/>
    </source>
</evidence>
<keyword evidence="6" id="KW-0443">Lipid metabolism</keyword>
<dbReference type="GO" id="GO:0004630">
    <property type="term" value="F:phospholipase D activity"/>
    <property type="evidence" value="ECO:0007669"/>
    <property type="project" value="UniProtKB-EC"/>
</dbReference>
<evidence type="ECO:0000313" key="10">
    <source>
        <dbReference type="Proteomes" id="UP000317289"/>
    </source>
</evidence>
<dbReference type="OrthoDB" id="9762009at2"/>
<dbReference type="GO" id="GO:0006793">
    <property type="term" value="P:phosphorus metabolic process"/>
    <property type="evidence" value="ECO:0007669"/>
    <property type="project" value="UniProtKB-ARBA"/>
</dbReference>
<dbReference type="Proteomes" id="UP000468990">
    <property type="component" value="Unassembled WGS sequence"/>
</dbReference>
<evidence type="ECO:0000256" key="6">
    <source>
        <dbReference type="ARBA" id="ARBA00023098"/>
    </source>
</evidence>
<dbReference type="PANTHER" id="PTHR43856">
    <property type="entry name" value="CARDIOLIPIN HYDROLASE"/>
    <property type="match status" value="1"/>
</dbReference>
<dbReference type="InterPro" id="IPR001736">
    <property type="entry name" value="PLipase_D/transphosphatidylase"/>
</dbReference>
<evidence type="ECO:0000259" key="7">
    <source>
        <dbReference type="PROSITE" id="PS50035"/>
    </source>
</evidence>
<evidence type="ECO:0000256" key="2">
    <source>
        <dbReference type="ARBA" id="ARBA00008664"/>
    </source>
</evidence>
<evidence type="ECO:0000313" key="11">
    <source>
        <dbReference type="Proteomes" id="UP000468990"/>
    </source>
</evidence>
<dbReference type="PROSITE" id="PS50035">
    <property type="entry name" value="PLD"/>
    <property type="match status" value="2"/>
</dbReference>
<dbReference type="CDD" id="cd09173">
    <property type="entry name" value="PLDc_Nuc_like_unchar1_2"/>
    <property type="match status" value="1"/>
</dbReference>
<name>A0A521D8R8_9FLAO</name>
<comment type="catalytic activity">
    <reaction evidence="1">
        <text>a 1,2-diacyl-sn-glycero-3-phosphocholine + H2O = a 1,2-diacyl-sn-glycero-3-phosphate + choline + H(+)</text>
        <dbReference type="Rhea" id="RHEA:14445"/>
        <dbReference type="ChEBI" id="CHEBI:15354"/>
        <dbReference type="ChEBI" id="CHEBI:15377"/>
        <dbReference type="ChEBI" id="CHEBI:15378"/>
        <dbReference type="ChEBI" id="CHEBI:57643"/>
        <dbReference type="ChEBI" id="CHEBI:58608"/>
        <dbReference type="EC" id="3.1.4.4"/>
    </reaction>
</comment>
<dbReference type="GO" id="GO:0016891">
    <property type="term" value="F:RNA endonuclease activity producing 5'-phosphomonoesters, hydrolytic mechanism"/>
    <property type="evidence" value="ECO:0007669"/>
    <property type="project" value="TreeGrafter"/>
</dbReference>
<evidence type="ECO:0000256" key="1">
    <source>
        <dbReference type="ARBA" id="ARBA00000798"/>
    </source>
</evidence>
<reference evidence="9 10" key="1">
    <citation type="submission" date="2017-05" db="EMBL/GenBank/DDBJ databases">
        <authorList>
            <person name="Varghese N."/>
            <person name="Submissions S."/>
        </authorList>
    </citation>
    <scope>NUCLEOTIDE SEQUENCE [LARGE SCALE GENOMIC DNA]</scope>
    <source>
        <strain evidence="9 10">DSM 19382</strain>
    </source>
</reference>
<dbReference type="Gene3D" id="3.30.870.10">
    <property type="entry name" value="Endonuclease Chain A"/>
    <property type="match status" value="2"/>
</dbReference>
<comment type="similarity">
    <text evidence="2">Belongs to the phospholipase D family.</text>
</comment>
<keyword evidence="11" id="KW-1185">Reference proteome</keyword>
<evidence type="ECO:0000256" key="5">
    <source>
        <dbReference type="ARBA" id="ARBA00022963"/>
    </source>
</evidence>
<dbReference type="EMBL" id="FXTA01000003">
    <property type="protein sequence ID" value="SMO68097.1"/>
    <property type="molecule type" value="Genomic_DNA"/>
</dbReference>
<keyword evidence="4" id="KW-0378">Hydrolase</keyword>
<dbReference type="RefSeq" id="WP_142450745.1">
    <property type="nucleotide sequence ID" value="NZ_FXTA01000003.1"/>
</dbReference>
<proteinExistence type="inferred from homology"/>
<evidence type="ECO:0000313" key="8">
    <source>
        <dbReference type="EMBL" id="MRX70395.1"/>
    </source>
</evidence>
<gene>
    <name evidence="8" type="ORF">GJU42_20655</name>
    <name evidence="9" type="ORF">SAMN06265349_10313</name>
</gene>
<feature type="domain" description="PLD phosphodiesterase" evidence="7">
    <location>
        <begin position="466"/>
        <end position="497"/>
    </location>
</feature>
<evidence type="ECO:0000256" key="4">
    <source>
        <dbReference type="ARBA" id="ARBA00022801"/>
    </source>
</evidence>
<reference evidence="8 11" key="2">
    <citation type="submission" date="2019-11" db="EMBL/GenBank/DDBJ databases">
        <title>Flavobacterium resistens genome.</title>
        <authorList>
            <person name="Wilson V.M."/>
            <person name="Newman J.D."/>
        </authorList>
    </citation>
    <scope>NUCLEOTIDE SEQUENCE [LARGE SCALE GENOMIC DNA]</scope>
    <source>
        <strain evidence="8 11">DSM 19382</strain>
    </source>
</reference>
<dbReference type="InterPro" id="IPR025202">
    <property type="entry name" value="PLD-like_dom"/>
</dbReference>
<dbReference type="EMBL" id="WKKG01000014">
    <property type="protein sequence ID" value="MRX70395.1"/>
    <property type="molecule type" value="Genomic_DNA"/>
</dbReference>
<feature type="domain" description="PLD phosphodiesterase" evidence="7">
    <location>
        <begin position="278"/>
        <end position="308"/>
    </location>
</feature>
<dbReference type="SMART" id="SM00155">
    <property type="entry name" value="PLDc"/>
    <property type="match status" value="2"/>
</dbReference>
<dbReference type="InterPro" id="IPR051406">
    <property type="entry name" value="PLD_domain"/>
</dbReference>
<evidence type="ECO:0000256" key="3">
    <source>
        <dbReference type="ARBA" id="ARBA00012027"/>
    </source>
</evidence>
<protein>
    <recommendedName>
        <fullName evidence="3">phospholipase D</fullName>
        <ecNumber evidence="3">3.1.4.4</ecNumber>
    </recommendedName>
</protein>
<keyword evidence="5" id="KW-0442">Lipid degradation</keyword>
<dbReference type="SUPFAM" id="SSF56024">
    <property type="entry name" value="Phospholipase D/nuclease"/>
    <property type="match status" value="2"/>
</dbReference>
<accession>A0A521D8R8</accession>
<dbReference type="AlphaFoldDB" id="A0A521D8R8"/>
<dbReference type="Proteomes" id="UP000317289">
    <property type="component" value="Unassembled WGS sequence"/>
</dbReference>
<dbReference type="Pfam" id="PF13091">
    <property type="entry name" value="PLDc_2"/>
    <property type="match status" value="2"/>
</dbReference>
<organism evidence="9 10">
    <name type="scientific">Flavobacterium resistens</name>
    <dbReference type="NCBI Taxonomy" id="443612"/>
    <lineage>
        <taxon>Bacteria</taxon>
        <taxon>Pseudomonadati</taxon>
        <taxon>Bacteroidota</taxon>
        <taxon>Flavobacteriia</taxon>
        <taxon>Flavobacteriales</taxon>
        <taxon>Flavobacteriaceae</taxon>
        <taxon>Flavobacterium</taxon>
    </lineage>
</organism>